<keyword evidence="12" id="KW-1185">Reference proteome</keyword>
<dbReference type="PANTHER" id="PTHR35091">
    <property type="entry name" value="FLAGELLAR PROTEIN FLIL"/>
    <property type="match status" value="1"/>
</dbReference>
<dbReference type="GO" id="GO:0006935">
    <property type="term" value="P:chemotaxis"/>
    <property type="evidence" value="ECO:0007669"/>
    <property type="project" value="UniProtKB-KW"/>
</dbReference>
<evidence type="ECO:0000256" key="8">
    <source>
        <dbReference type="ARBA" id="ARBA00022989"/>
    </source>
</evidence>
<keyword evidence="11" id="KW-0282">Flagellum</keyword>
<evidence type="ECO:0000256" key="2">
    <source>
        <dbReference type="ARBA" id="ARBA00004162"/>
    </source>
</evidence>
<dbReference type="GO" id="GO:0071978">
    <property type="term" value="P:bacterial-type flagellum-dependent swarming motility"/>
    <property type="evidence" value="ECO:0007669"/>
    <property type="project" value="TreeGrafter"/>
</dbReference>
<keyword evidence="6" id="KW-0812">Transmembrane</keyword>
<evidence type="ECO:0000256" key="10">
    <source>
        <dbReference type="RuleBase" id="RU364125"/>
    </source>
</evidence>
<evidence type="ECO:0000256" key="6">
    <source>
        <dbReference type="ARBA" id="ARBA00022692"/>
    </source>
</evidence>
<dbReference type="eggNOG" id="COG1580">
    <property type="taxonomic scope" value="Bacteria"/>
</dbReference>
<keyword evidence="9 10" id="KW-0472">Membrane</keyword>
<keyword evidence="8" id="KW-1133">Transmembrane helix</keyword>
<name>A1T0K0_PSYIN</name>
<organism evidence="11 12">
    <name type="scientific">Psychromonas ingrahamii (strain DSM 17664 / CCUG 51855 / 37)</name>
    <dbReference type="NCBI Taxonomy" id="357804"/>
    <lineage>
        <taxon>Bacteria</taxon>
        <taxon>Pseudomonadati</taxon>
        <taxon>Pseudomonadota</taxon>
        <taxon>Gammaproteobacteria</taxon>
        <taxon>Alteromonadales</taxon>
        <taxon>Psychromonadaceae</taxon>
        <taxon>Psychromonas</taxon>
    </lineage>
</organism>
<proteinExistence type="inferred from homology"/>
<dbReference type="HOGENOM" id="CLU_1757311_0_0_6"/>
<dbReference type="AlphaFoldDB" id="A1T0K0"/>
<keyword evidence="11" id="KW-0969">Cilium</keyword>
<evidence type="ECO:0000256" key="4">
    <source>
        <dbReference type="ARBA" id="ARBA00022475"/>
    </source>
</evidence>
<comment type="subcellular location">
    <subcellularLocation>
        <location evidence="10">Cell inner membrane</location>
    </subcellularLocation>
    <subcellularLocation>
        <location evidence="2">Cell membrane</location>
        <topology evidence="2">Single-pass membrane protein</topology>
    </subcellularLocation>
</comment>
<evidence type="ECO:0000313" key="12">
    <source>
        <dbReference type="Proteomes" id="UP000000639"/>
    </source>
</evidence>
<protein>
    <recommendedName>
        <fullName evidence="10">Flagellar protein FliL</fullName>
    </recommendedName>
</protein>
<dbReference type="OrthoDB" id="5829285at2"/>
<dbReference type="STRING" id="357804.Ping_3582"/>
<keyword evidence="5 10" id="KW-0145">Chemotaxis</keyword>
<sequence length="148" mass="16481">MNKMIIVIGLLLLLLVAAGGGYYYQTQSSLVEAHKEIEEPASEAYLAFVLVNDIYYSSNNGKRTKLIAMDIAIEAKDELSETEFKKNIPRIKGEILKILATPKYKNIDDASLLTFINENFNSDVNPILKKISSAGAYSQVHVTKLIIQ</sequence>
<evidence type="ECO:0000256" key="9">
    <source>
        <dbReference type="ARBA" id="ARBA00023136"/>
    </source>
</evidence>
<dbReference type="InterPro" id="IPR005503">
    <property type="entry name" value="FliL"/>
</dbReference>
<evidence type="ECO:0000256" key="5">
    <source>
        <dbReference type="ARBA" id="ARBA00022500"/>
    </source>
</evidence>
<dbReference type="GO" id="GO:0009425">
    <property type="term" value="C:bacterial-type flagellum basal body"/>
    <property type="evidence" value="ECO:0007669"/>
    <property type="project" value="InterPro"/>
</dbReference>
<keyword evidence="11" id="KW-0966">Cell projection</keyword>
<keyword evidence="7 10" id="KW-0283">Flagellar rotation</keyword>
<keyword evidence="4" id="KW-1003">Cell membrane</keyword>
<dbReference type="Proteomes" id="UP000000639">
    <property type="component" value="Chromosome"/>
</dbReference>
<evidence type="ECO:0000256" key="1">
    <source>
        <dbReference type="ARBA" id="ARBA00002254"/>
    </source>
</evidence>
<dbReference type="KEGG" id="pin:Ping_3582"/>
<reference evidence="11 12" key="1">
    <citation type="submission" date="2007-01" db="EMBL/GenBank/DDBJ databases">
        <title>Complete sequence of Psychromonas ingrahamii 37.</title>
        <authorList>
            <consortium name="US DOE Joint Genome Institute"/>
            <person name="Copeland A."/>
            <person name="Lucas S."/>
            <person name="Lapidus A."/>
            <person name="Barry K."/>
            <person name="Detter J.C."/>
            <person name="Glavina del Rio T."/>
            <person name="Hammon N."/>
            <person name="Israni S."/>
            <person name="Dalin E."/>
            <person name="Tice H."/>
            <person name="Pitluck S."/>
            <person name="Thompson L.S."/>
            <person name="Brettin T."/>
            <person name="Bruce D."/>
            <person name="Han C."/>
            <person name="Tapia R."/>
            <person name="Schmutz J."/>
            <person name="Larimer F."/>
            <person name="Land M."/>
            <person name="Hauser L."/>
            <person name="Kyrpides N."/>
            <person name="Ivanova N."/>
            <person name="Staley J."/>
            <person name="Richardson P."/>
        </authorList>
    </citation>
    <scope>NUCLEOTIDE SEQUENCE [LARGE SCALE GENOMIC DNA]</scope>
    <source>
        <strain evidence="11 12">37</strain>
    </source>
</reference>
<keyword evidence="10" id="KW-0997">Cell inner membrane</keyword>
<dbReference type="GO" id="GO:0005886">
    <property type="term" value="C:plasma membrane"/>
    <property type="evidence" value="ECO:0007669"/>
    <property type="project" value="UniProtKB-SubCell"/>
</dbReference>
<evidence type="ECO:0000313" key="11">
    <source>
        <dbReference type="EMBL" id="ABM05265.1"/>
    </source>
</evidence>
<dbReference type="RefSeq" id="WP_011771813.1">
    <property type="nucleotide sequence ID" value="NC_008709.1"/>
</dbReference>
<comment type="similarity">
    <text evidence="3 10">Belongs to the FliL family.</text>
</comment>
<dbReference type="Pfam" id="PF03748">
    <property type="entry name" value="FliL"/>
    <property type="match status" value="1"/>
</dbReference>
<evidence type="ECO:0000256" key="7">
    <source>
        <dbReference type="ARBA" id="ARBA00022779"/>
    </source>
</evidence>
<gene>
    <name evidence="11" type="primary">fliL</name>
    <name evidence="11" type="ordered locus">Ping_3582</name>
</gene>
<accession>A1T0K0</accession>
<dbReference type="EMBL" id="CP000510">
    <property type="protein sequence ID" value="ABM05265.1"/>
    <property type="molecule type" value="Genomic_DNA"/>
</dbReference>
<comment type="function">
    <text evidence="1 10">Controls the rotational direction of flagella during chemotaxis.</text>
</comment>
<dbReference type="PANTHER" id="PTHR35091:SF2">
    <property type="entry name" value="FLAGELLAR PROTEIN FLIL"/>
    <property type="match status" value="1"/>
</dbReference>
<evidence type="ECO:0000256" key="3">
    <source>
        <dbReference type="ARBA" id="ARBA00008281"/>
    </source>
</evidence>